<keyword evidence="4 7" id="KW-0418">Kinase</keyword>
<evidence type="ECO:0000256" key="1">
    <source>
        <dbReference type="ARBA" id="ARBA00010688"/>
    </source>
</evidence>
<protein>
    <submittedName>
        <fullName evidence="7">Fructokinase</fullName>
    </submittedName>
</protein>
<dbReference type="Proteomes" id="UP000199024">
    <property type="component" value="Unassembled WGS sequence"/>
</dbReference>
<proteinExistence type="inferred from homology"/>
<evidence type="ECO:0000256" key="3">
    <source>
        <dbReference type="ARBA" id="ARBA00022741"/>
    </source>
</evidence>
<dbReference type="PANTHER" id="PTHR43085:SF1">
    <property type="entry name" value="PSEUDOURIDINE KINASE-RELATED"/>
    <property type="match status" value="1"/>
</dbReference>
<sequence>MVSCVIGEILWDIFPDGERFGGAALNFCANLQRLGDQAILFSAVGDDLHGHMALETMRGLGIGTQGIRVVGSVPTGTARVSMNEAGEASFVIPRPAAFDEVEVDAAMLMTLEASGVDWVYFGTLLQTNAATERLTHSLKHALKPARGFYDVNLRTGHWNLALVQRLSQLASVMKLNEVEAETLFSLTNASEESFTLERFCTRWAATHGIGVICITLGPAGCMIYDEGAFHHVPGFPVTVCDTVGSGDAFAAAFLHGYELGWPTASAARFANALGAIVASRAGATPSWSIAEVESMLGKQFMDDLS</sequence>
<evidence type="ECO:0000313" key="7">
    <source>
        <dbReference type="EMBL" id="SFS12383.1"/>
    </source>
</evidence>
<gene>
    <name evidence="7" type="ORF">SAMN05421771_2114</name>
</gene>
<reference evidence="7 8" key="1">
    <citation type="submission" date="2016-10" db="EMBL/GenBank/DDBJ databases">
        <authorList>
            <person name="de Groot N.N."/>
        </authorList>
    </citation>
    <scope>NUCLEOTIDE SEQUENCE [LARGE SCALE GENOMIC DNA]</scope>
    <source>
        <strain evidence="7 8">DSM 21001</strain>
    </source>
</reference>
<dbReference type="OrthoDB" id="9775849at2"/>
<dbReference type="Pfam" id="PF00294">
    <property type="entry name" value="PfkB"/>
    <property type="match status" value="1"/>
</dbReference>
<evidence type="ECO:0000256" key="4">
    <source>
        <dbReference type="ARBA" id="ARBA00022777"/>
    </source>
</evidence>
<dbReference type="CDD" id="cd01167">
    <property type="entry name" value="bac_FRK"/>
    <property type="match status" value="1"/>
</dbReference>
<dbReference type="InterPro" id="IPR002173">
    <property type="entry name" value="Carboh/pur_kinase_PfkB_CS"/>
</dbReference>
<dbReference type="PROSITE" id="PS00584">
    <property type="entry name" value="PFKB_KINASES_2"/>
    <property type="match status" value="1"/>
</dbReference>
<dbReference type="SUPFAM" id="SSF53613">
    <property type="entry name" value="Ribokinase-like"/>
    <property type="match status" value="1"/>
</dbReference>
<accession>A0A1I6M9T6</accession>
<name>A0A1I6M9T6_9BACT</name>
<dbReference type="InterPro" id="IPR050306">
    <property type="entry name" value="PfkB_Carbo_kinase"/>
</dbReference>
<dbReference type="GO" id="GO:0005524">
    <property type="term" value="F:ATP binding"/>
    <property type="evidence" value="ECO:0007669"/>
    <property type="project" value="UniProtKB-KW"/>
</dbReference>
<keyword evidence="3" id="KW-0547">Nucleotide-binding</keyword>
<dbReference type="RefSeq" id="WP_089839073.1">
    <property type="nucleotide sequence ID" value="NZ_FOZL01000001.1"/>
</dbReference>
<dbReference type="STRING" id="474950.SAMN05421771_2114"/>
<keyword evidence="8" id="KW-1185">Reference proteome</keyword>
<dbReference type="Gene3D" id="3.40.1190.20">
    <property type="match status" value="1"/>
</dbReference>
<dbReference type="InterPro" id="IPR029056">
    <property type="entry name" value="Ribokinase-like"/>
</dbReference>
<evidence type="ECO:0000313" key="8">
    <source>
        <dbReference type="Proteomes" id="UP000199024"/>
    </source>
</evidence>
<keyword evidence="2" id="KW-0808">Transferase</keyword>
<dbReference type="EMBL" id="FOZL01000001">
    <property type="protein sequence ID" value="SFS12383.1"/>
    <property type="molecule type" value="Genomic_DNA"/>
</dbReference>
<dbReference type="AlphaFoldDB" id="A0A1I6M9T6"/>
<evidence type="ECO:0000259" key="6">
    <source>
        <dbReference type="Pfam" id="PF00294"/>
    </source>
</evidence>
<dbReference type="InterPro" id="IPR011611">
    <property type="entry name" value="PfkB_dom"/>
</dbReference>
<dbReference type="PANTHER" id="PTHR43085">
    <property type="entry name" value="HEXOKINASE FAMILY MEMBER"/>
    <property type="match status" value="1"/>
</dbReference>
<organism evidence="7 8">
    <name type="scientific">Granulicella pectinivorans</name>
    <dbReference type="NCBI Taxonomy" id="474950"/>
    <lineage>
        <taxon>Bacteria</taxon>
        <taxon>Pseudomonadati</taxon>
        <taxon>Acidobacteriota</taxon>
        <taxon>Terriglobia</taxon>
        <taxon>Terriglobales</taxon>
        <taxon>Acidobacteriaceae</taxon>
        <taxon>Granulicella</taxon>
    </lineage>
</organism>
<evidence type="ECO:0000256" key="2">
    <source>
        <dbReference type="ARBA" id="ARBA00022679"/>
    </source>
</evidence>
<comment type="similarity">
    <text evidence="1">Belongs to the carbohydrate kinase PfkB family.</text>
</comment>
<keyword evidence="5" id="KW-0067">ATP-binding</keyword>
<feature type="domain" description="Carbohydrate kinase PfkB" evidence="6">
    <location>
        <begin position="19"/>
        <end position="287"/>
    </location>
</feature>
<evidence type="ECO:0000256" key="5">
    <source>
        <dbReference type="ARBA" id="ARBA00022840"/>
    </source>
</evidence>
<dbReference type="GO" id="GO:0016301">
    <property type="term" value="F:kinase activity"/>
    <property type="evidence" value="ECO:0007669"/>
    <property type="project" value="UniProtKB-KW"/>
</dbReference>